<evidence type="ECO:0000259" key="3">
    <source>
        <dbReference type="Pfam" id="PF24545"/>
    </source>
</evidence>
<dbReference type="GeneID" id="36406653"/>
<name>A0A0P1AJ27_PLAHL</name>
<keyword evidence="6" id="KW-1185">Reference proteome</keyword>
<reference evidence="6" key="1">
    <citation type="submission" date="2014-09" db="EMBL/GenBank/DDBJ databases">
        <authorList>
            <person name="Sharma Rahul"/>
            <person name="Thines Marco"/>
        </authorList>
    </citation>
    <scope>NUCLEOTIDE SEQUENCE [LARGE SCALE GENOMIC DNA]</scope>
</reference>
<dbReference type="OrthoDB" id="437922at2759"/>
<dbReference type="InterPro" id="IPR057651">
    <property type="entry name" value="Ig_TPPC8_C"/>
</dbReference>
<evidence type="ECO:0000256" key="1">
    <source>
        <dbReference type="SAM" id="MobiDB-lite"/>
    </source>
</evidence>
<dbReference type="GO" id="GO:1990072">
    <property type="term" value="C:TRAPPIII protein complex"/>
    <property type="evidence" value="ECO:0007669"/>
    <property type="project" value="TreeGrafter"/>
</dbReference>
<dbReference type="Pfam" id="PF12739">
    <property type="entry name" value="TRAPPC-Trs85"/>
    <property type="match status" value="1"/>
</dbReference>
<dbReference type="PANTHER" id="PTHR12975">
    <property type="entry name" value="TRANSPORT PROTEIN TRAPP"/>
    <property type="match status" value="1"/>
</dbReference>
<dbReference type="InterPro" id="IPR024420">
    <property type="entry name" value="TRAPP_III_complex_Trs85"/>
</dbReference>
<dbReference type="Pfam" id="PF24542">
    <property type="entry name" value="Ig_TPPC8_C"/>
    <property type="match status" value="1"/>
</dbReference>
<evidence type="ECO:0000313" key="5">
    <source>
        <dbReference type="EMBL" id="CEG41237.1"/>
    </source>
</evidence>
<sequence>MESVESWVQDTFAPVVLTCSTSEAERIARKNNLSVDNLLNGFARLNDADTPLRSVTHPIQLASFNFRFIAASQFRAININDASKHLNATLKRHPPQCKAKAASAVELDIPRVTTVNEVATYQRFIGADADAEGNTDPMPWYHSFKYTLMDTFRCEEYSLLSHPVAMLVVVSSTDPNPRHSFEELTAPKNLPLPFQQGLYDIALVPKYYVVLHDIVETTDTGIDPEAILTSMNISTNNGTVLRINSLSEVKATVFSQFATAWIDNPYVRPPLFLEQPETFPLASGAVGAFLSSDDVNHLKAFVREFGLRFVLSSLEGRIYQLNEIVSAMKKGVKNVFKSWLRKPKDLRMSNVSASGNVSYKSDAIESQTRLLADTAFLVRDYELALQMYRLVREDYKSDKSMFHCANANEMIALCLLVTKGSPMQMTNALDAANAIYAKAPSPLTQRLAVRTAVVAGEIYHALSKSGLFTDYMDSASAALIRGSSMEQGICAAVLMERAALCDLRARLPKYRKFGFRMVMAGHVYNSLGHEQHSARCYSLARAIYDCSGWFLVEDHINFMLAQQASKLDDRMASIILFLKLIVTGRNSASQQEAMLYDFGLIVKDYLATELADVFSSSSFSHGSPVLITSGDGSVKKLLVRDLRMPELDEKSTVVFAATNAVGIDRTIDGNQSEKEMWQNLYDILDKQNRLHQYVTSSSNDDTKSWFVPSHLYAGYRNKKNVEILKPENYVLGEQIYVEFVMKNALSCAVDVEDIHLFGMFETAGDGKDVFDVPESVESSKQRVVINSVNLQLLPCSEERVRLAVCPQTCGKLILTGVRWSICGGDVQGEHAFDIPGPLLQDTRAHRESRARAPNMSLIANVVESMPWLGVEIEDNTAEHFVGELIKLKVSLINSGTAPLGGLQVCCADLQLCASKSGAVEDLCGYIGANGNVLDLSAIILAPGERKDVIMWARGAVPGRNNAALLFKYTTLVISSKPILSRTVKIMLALDLLPCIDVSYTIEPSFCATGEYILGITVANQRQHHQNRRGTLDEMVHLEELICVSSSWAVEKLNQMSFQTFTEVRDSLHLGYSEASTSYFRVVRRHNDSAAEKYKSCKLPLSTKQNGVEISATLPVEQFLCLEHAAQLARADSTGNGDGVDGKRGGGFRTIQSVRRENKALKNIAEDGGNDDKTQQEPQPQPTSKDALLFHSNADGHLILVWSTKKYANHSGNEDAEQHYQAIGQENIPSVKIRPPTHETSSCPLTVTLSYKDSINLQRSTSPELSIAELNIFMQVCNDAARGSRPLDVTVEMLHPEEAQSSVPAESSLTKLYSVSHSGAFPPHGSPPCFFWTGITKKRIARFSANTQLTIKLKACFIAAGIYNLNRLRFVVQPTTPGQPVSVFMLPAEYLVAMNDVKVIDVRTWRLRCILHDEYYRPSISR</sequence>
<organism evidence="5 6">
    <name type="scientific">Plasmopara halstedii</name>
    <name type="common">Downy mildew of sunflower</name>
    <dbReference type="NCBI Taxonomy" id="4781"/>
    <lineage>
        <taxon>Eukaryota</taxon>
        <taxon>Sar</taxon>
        <taxon>Stramenopiles</taxon>
        <taxon>Oomycota</taxon>
        <taxon>Peronosporomycetes</taxon>
        <taxon>Peronosporales</taxon>
        <taxon>Peronosporaceae</taxon>
        <taxon>Plasmopara</taxon>
    </lineage>
</organism>
<feature type="domain" description="TPPC8 third Ig-like" evidence="4">
    <location>
        <begin position="991"/>
        <end position="1124"/>
    </location>
</feature>
<dbReference type="OMA" id="GHTISMW"/>
<feature type="domain" description="TPPC8 C-terminal Ig-like" evidence="2">
    <location>
        <begin position="1285"/>
        <end position="1372"/>
    </location>
</feature>
<dbReference type="Proteomes" id="UP000054928">
    <property type="component" value="Unassembled WGS sequence"/>
</dbReference>
<dbReference type="RefSeq" id="XP_024577606.1">
    <property type="nucleotide sequence ID" value="XM_024726984.1"/>
</dbReference>
<dbReference type="Pfam" id="PF24546">
    <property type="entry name" value="Ig_TPPC8_3rd"/>
    <property type="match status" value="1"/>
</dbReference>
<dbReference type="InterPro" id="IPR058540">
    <property type="entry name" value="Ig_TPPC8_3rd"/>
</dbReference>
<protein>
    <submittedName>
        <fullName evidence="5">Protein with predicted involvement in meiosis (GSG1)</fullName>
    </submittedName>
</protein>
<dbReference type="Pfam" id="PF24545">
    <property type="entry name" value="Ig_TPPC8_1st"/>
    <property type="match status" value="1"/>
</dbReference>
<dbReference type="STRING" id="4781.A0A0P1AJ27"/>
<accession>A0A0P1AJ27</accession>
<dbReference type="EMBL" id="CCYD01000553">
    <property type="protein sequence ID" value="CEG41237.1"/>
    <property type="molecule type" value="Genomic_DNA"/>
</dbReference>
<dbReference type="PANTHER" id="PTHR12975:SF6">
    <property type="entry name" value="TRAFFICKING PROTEIN PARTICLE COMPLEX SUBUNIT 8"/>
    <property type="match status" value="1"/>
</dbReference>
<evidence type="ECO:0000259" key="2">
    <source>
        <dbReference type="Pfam" id="PF24542"/>
    </source>
</evidence>
<feature type="region of interest" description="Disordered" evidence="1">
    <location>
        <begin position="1130"/>
        <end position="1186"/>
    </location>
</feature>
<dbReference type="InterPro" id="IPR058541">
    <property type="entry name" value="Ig_TPPC8_1st"/>
</dbReference>
<proteinExistence type="predicted"/>
<evidence type="ECO:0000313" key="6">
    <source>
        <dbReference type="Proteomes" id="UP000054928"/>
    </source>
</evidence>
<evidence type="ECO:0000259" key="4">
    <source>
        <dbReference type="Pfam" id="PF24546"/>
    </source>
</evidence>
<feature type="domain" description="TPPC8 first Ig-like" evidence="3">
    <location>
        <begin position="727"/>
        <end position="875"/>
    </location>
</feature>